<evidence type="ECO:0000313" key="2">
    <source>
        <dbReference type="Proteomes" id="UP000620124"/>
    </source>
</evidence>
<sequence length="284" mass="32652">MASLSSSLMVPLELEREIFELCALSWPTSIPKLMLVTRYVKKWVEPLLYRIISIGSMPITGFPSFTVDVMDTAIRRMPPTFFHGAVRHLVLLTYKNSDFYEMILSLCGGLEDLWIFNWEDVVNTWIPLIECLPLRRLGVLSNLFFMLSPASGVFSRLTHLHLGDKIKNTESTVTTLITLPRLTHLSLDDHIFVHQCHKILESPRPISVLIFFHGHQADWDRDGVVTRLAQDVRFVVVRLQNFAKDWQLGALYGNDYWSAAETFAAKRRTREIDPATYFMIHNSG</sequence>
<accession>A0A8H6Z2V7</accession>
<name>A0A8H6Z2V7_9AGAR</name>
<organism evidence="1 2">
    <name type="scientific">Mycena venus</name>
    <dbReference type="NCBI Taxonomy" id="2733690"/>
    <lineage>
        <taxon>Eukaryota</taxon>
        <taxon>Fungi</taxon>
        <taxon>Dikarya</taxon>
        <taxon>Basidiomycota</taxon>
        <taxon>Agaricomycotina</taxon>
        <taxon>Agaricomycetes</taxon>
        <taxon>Agaricomycetidae</taxon>
        <taxon>Agaricales</taxon>
        <taxon>Marasmiineae</taxon>
        <taxon>Mycenaceae</taxon>
        <taxon>Mycena</taxon>
    </lineage>
</organism>
<evidence type="ECO:0000313" key="1">
    <source>
        <dbReference type="EMBL" id="KAF7369484.1"/>
    </source>
</evidence>
<dbReference type="AlphaFoldDB" id="A0A8H6Z2V7"/>
<reference evidence="1" key="1">
    <citation type="submission" date="2020-05" db="EMBL/GenBank/DDBJ databases">
        <title>Mycena genomes resolve the evolution of fungal bioluminescence.</title>
        <authorList>
            <person name="Tsai I.J."/>
        </authorList>
    </citation>
    <scope>NUCLEOTIDE SEQUENCE</scope>
    <source>
        <strain evidence="1">CCC161011</strain>
    </source>
</reference>
<protein>
    <submittedName>
        <fullName evidence="1">Uncharacterized protein</fullName>
    </submittedName>
</protein>
<gene>
    <name evidence="1" type="ORF">MVEN_00278100</name>
</gene>
<proteinExistence type="predicted"/>
<dbReference type="SUPFAM" id="SSF52047">
    <property type="entry name" value="RNI-like"/>
    <property type="match status" value="1"/>
</dbReference>
<dbReference type="Proteomes" id="UP000620124">
    <property type="component" value="Unassembled WGS sequence"/>
</dbReference>
<comment type="caution">
    <text evidence="1">The sequence shown here is derived from an EMBL/GenBank/DDBJ whole genome shotgun (WGS) entry which is preliminary data.</text>
</comment>
<dbReference type="EMBL" id="JACAZI010000002">
    <property type="protein sequence ID" value="KAF7369484.1"/>
    <property type="molecule type" value="Genomic_DNA"/>
</dbReference>
<dbReference type="OrthoDB" id="2889066at2759"/>
<keyword evidence="2" id="KW-1185">Reference proteome</keyword>